<evidence type="ECO:0000313" key="8">
    <source>
        <dbReference type="Proteomes" id="UP001209878"/>
    </source>
</evidence>
<feature type="region of interest" description="Disordered" evidence="6">
    <location>
        <begin position="177"/>
        <end position="243"/>
    </location>
</feature>
<keyword evidence="8" id="KW-1185">Reference proteome</keyword>
<evidence type="ECO:0000313" key="7">
    <source>
        <dbReference type="EMBL" id="KAK2191588.1"/>
    </source>
</evidence>
<gene>
    <name evidence="7" type="ORF">NP493_50g01039</name>
</gene>
<dbReference type="EMBL" id="JAODUO010000049">
    <property type="protein sequence ID" value="KAK2191588.1"/>
    <property type="molecule type" value="Genomic_DNA"/>
</dbReference>
<keyword evidence="4" id="KW-0804">Transcription</keyword>
<dbReference type="GO" id="GO:0000981">
    <property type="term" value="F:DNA-binding transcription factor activity, RNA polymerase II-specific"/>
    <property type="evidence" value="ECO:0007669"/>
    <property type="project" value="TreeGrafter"/>
</dbReference>
<evidence type="ECO:0000256" key="6">
    <source>
        <dbReference type="SAM" id="MobiDB-lite"/>
    </source>
</evidence>
<feature type="compositionally biased region" description="Polar residues" evidence="6">
    <location>
        <begin position="1"/>
        <end position="21"/>
    </location>
</feature>
<keyword evidence="5" id="KW-0539">Nucleus</keyword>
<protein>
    <submittedName>
        <fullName evidence="7">Uncharacterized protein</fullName>
    </submittedName>
</protein>
<dbReference type="GO" id="GO:0000977">
    <property type="term" value="F:RNA polymerase II transcription regulatory region sequence-specific DNA binding"/>
    <property type="evidence" value="ECO:0007669"/>
    <property type="project" value="TreeGrafter"/>
</dbReference>
<proteinExistence type="predicted"/>
<comment type="caution">
    <text evidence="7">The sequence shown here is derived from an EMBL/GenBank/DDBJ whole genome shotgun (WGS) entry which is preliminary data.</text>
</comment>
<dbReference type="InterPro" id="IPR052412">
    <property type="entry name" value="CC-Dev_Transcription_Reg"/>
</dbReference>
<organism evidence="7 8">
    <name type="scientific">Ridgeia piscesae</name>
    <name type="common">Tubeworm</name>
    <dbReference type="NCBI Taxonomy" id="27915"/>
    <lineage>
        <taxon>Eukaryota</taxon>
        <taxon>Metazoa</taxon>
        <taxon>Spiralia</taxon>
        <taxon>Lophotrochozoa</taxon>
        <taxon>Annelida</taxon>
        <taxon>Polychaeta</taxon>
        <taxon>Sedentaria</taxon>
        <taxon>Canalipalpata</taxon>
        <taxon>Sabellida</taxon>
        <taxon>Siboglinidae</taxon>
        <taxon>Ridgeia</taxon>
    </lineage>
</organism>
<dbReference type="PANTHER" id="PTHR13059:SF13">
    <property type="entry name" value="PROTEIN CAPICUA HOMOLOG"/>
    <property type="match status" value="1"/>
</dbReference>
<dbReference type="PANTHER" id="PTHR13059">
    <property type="entry name" value="HMG-BOX TRANSCRIPTION FACTOR BBX"/>
    <property type="match status" value="1"/>
</dbReference>
<keyword evidence="3" id="KW-0238">DNA-binding</keyword>
<evidence type="ECO:0000256" key="2">
    <source>
        <dbReference type="ARBA" id="ARBA00023015"/>
    </source>
</evidence>
<keyword evidence="2" id="KW-0805">Transcription regulation</keyword>
<dbReference type="AlphaFoldDB" id="A0AAD9UJ92"/>
<name>A0AAD9UJ92_RIDPI</name>
<dbReference type="GO" id="GO:0005634">
    <property type="term" value="C:nucleus"/>
    <property type="evidence" value="ECO:0007669"/>
    <property type="project" value="TreeGrafter"/>
</dbReference>
<accession>A0AAD9UJ92</accession>
<dbReference type="Proteomes" id="UP001209878">
    <property type="component" value="Unassembled WGS sequence"/>
</dbReference>
<feature type="region of interest" description="Disordered" evidence="6">
    <location>
        <begin position="1"/>
        <end position="67"/>
    </location>
</feature>
<feature type="compositionally biased region" description="Basic and acidic residues" evidence="6">
    <location>
        <begin position="206"/>
        <end position="216"/>
    </location>
</feature>
<evidence type="ECO:0000256" key="4">
    <source>
        <dbReference type="ARBA" id="ARBA00023163"/>
    </source>
</evidence>
<evidence type="ECO:0000256" key="1">
    <source>
        <dbReference type="ARBA" id="ARBA00022553"/>
    </source>
</evidence>
<reference evidence="7" key="1">
    <citation type="journal article" date="2023" name="Mol. Biol. Evol.">
        <title>Third-Generation Sequencing Reveals the Adaptive Role of the Epigenome in Three Deep-Sea Polychaetes.</title>
        <authorList>
            <person name="Perez M."/>
            <person name="Aroh O."/>
            <person name="Sun Y."/>
            <person name="Lan Y."/>
            <person name="Juniper S.K."/>
            <person name="Young C.R."/>
            <person name="Angers B."/>
            <person name="Qian P.Y."/>
        </authorList>
    </citation>
    <scope>NUCLEOTIDE SEQUENCE</scope>
    <source>
        <strain evidence="7">R07B-5</strain>
    </source>
</reference>
<keyword evidence="1" id="KW-0597">Phosphoprotein</keyword>
<sequence>MLVSLSGSRSGTPVFSPTTSHIAHVAPSPTAHGYRPASATFTPISPHPIQPHHSRWGTSTPKAGQGDLVSPVPPRYVAGAIAPTFQTHLNFSTPTELTQYPAVSKVDAHRTDSGIDIRTPSCGGSDVMSPRKFGSLDVMAAAHAAGGLPYMKAHSAISHSMGADTSEIAHSILQHSLRGSTTSRSPGDGHHVKGGQDGQWSSEARGYVDRSKDVTPRDSSSGVPEMSLGESAMMSSQHPSPAALLPVMPVGEAVTMETAPASEPPAVKTPPGELALHYNLYIYPTEPWEETMNVSNVISSSIGTLTH</sequence>
<evidence type="ECO:0000256" key="5">
    <source>
        <dbReference type="ARBA" id="ARBA00023242"/>
    </source>
</evidence>
<evidence type="ECO:0000256" key="3">
    <source>
        <dbReference type="ARBA" id="ARBA00023125"/>
    </source>
</evidence>